<dbReference type="EMBL" id="HBUF01226527">
    <property type="protein sequence ID" value="CAG6671644.1"/>
    <property type="molecule type" value="Transcribed_RNA"/>
</dbReference>
<reference evidence="1" key="1">
    <citation type="submission" date="2021-05" db="EMBL/GenBank/DDBJ databases">
        <authorList>
            <person name="Alioto T."/>
            <person name="Alioto T."/>
            <person name="Gomez Garrido J."/>
        </authorList>
    </citation>
    <scope>NUCLEOTIDE SEQUENCE</scope>
</reference>
<protein>
    <submittedName>
        <fullName evidence="1">Uncharacterized protein</fullName>
    </submittedName>
</protein>
<sequence>MLIIYIFSIFPSFSKCNYNYSYLISLITYKVTLIQRFLDKKIDRSDLEVVKIKLYYIFCSITFLHYPSMIRLGNFFFKFIFSRSVWGLLVEKKKKKKKQKVQSDSI</sequence>
<dbReference type="EMBL" id="HBUF01226526">
    <property type="protein sequence ID" value="CAG6671641.1"/>
    <property type="molecule type" value="Transcribed_RNA"/>
</dbReference>
<name>A0A8D8SN79_9HEMI</name>
<proteinExistence type="predicted"/>
<evidence type="ECO:0000313" key="1">
    <source>
        <dbReference type="EMBL" id="CAG6671641.1"/>
    </source>
</evidence>
<accession>A0A8D8SN79</accession>
<organism evidence="1">
    <name type="scientific">Cacopsylla melanoneura</name>
    <dbReference type="NCBI Taxonomy" id="428564"/>
    <lineage>
        <taxon>Eukaryota</taxon>
        <taxon>Metazoa</taxon>
        <taxon>Ecdysozoa</taxon>
        <taxon>Arthropoda</taxon>
        <taxon>Hexapoda</taxon>
        <taxon>Insecta</taxon>
        <taxon>Pterygota</taxon>
        <taxon>Neoptera</taxon>
        <taxon>Paraneoptera</taxon>
        <taxon>Hemiptera</taxon>
        <taxon>Sternorrhyncha</taxon>
        <taxon>Psylloidea</taxon>
        <taxon>Psyllidae</taxon>
        <taxon>Psyllinae</taxon>
        <taxon>Cacopsylla</taxon>
    </lineage>
</organism>
<dbReference type="AlphaFoldDB" id="A0A8D8SN79"/>